<reference evidence="4 5" key="1">
    <citation type="submission" date="2016-10" db="EMBL/GenBank/DDBJ databases">
        <authorList>
            <person name="de Groot N.N."/>
        </authorList>
    </citation>
    <scope>NUCLEOTIDE SEQUENCE [LARGE SCALE GENOMIC DNA]</scope>
    <source>
        <strain evidence="4 5">TC2-24</strain>
    </source>
</reference>
<sequence length="331" mass="38011">MKVTIIIPIYNVAPFVADCIHSVMGQTWREPLECILVDDCGTDDSMTVVERTLQDYQGPVDFRIVRHEHNRGLSAARNTGLDNATGDYVYFLDSDDEITPDCIEALAAPIATVSYDLTVGDYRLEGSGMQKIPLRLSDGTVLQGQEVLKAYRQQDWYVMSVNKLYRRSFLNDCRLRFREGILHEDELWSFEIACMAQSLAAVGAETYIYKLREGSITVRAFSPRRAESLNIILKEMYDFAVSHRLRGNADVHHIIQNFRISCLNRVAREAPSLFRDYYREQRKMMGSSWSESCRIDGCDLKKQVRDLHALLPQSLAVPYLHLMLKYYNSKL</sequence>
<gene>
    <name evidence="4" type="ORF">SAMN04487850_2122</name>
</gene>
<dbReference type="InterPro" id="IPR001173">
    <property type="entry name" value="Glyco_trans_2-like"/>
</dbReference>
<evidence type="ECO:0000256" key="2">
    <source>
        <dbReference type="ARBA" id="ARBA00022679"/>
    </source>
</evidence>
<dbReference type="GO" id="GO:0016758">
    <property type="term" value="F:hexosyltransferase activity"/>
    <property type="evidence" value="ECO:0007669"/>
    <property type="project" value="UniProtKB-ARBA"/>
</dbReference>
<protein>
    <submittedName>
        <fullName evidence="4">Glycosyl transferase family 2</fullName>
    </submittedName>
</protein>
<dbReference type="EMBL" id="FOIQ01000005">
    <property type="protein sequence ID" value="SEW20470.1"/>
    <property type="molecule type" value="Genomic_DNA"/>
</dbReference>
<dbReference type="InterPro" id="IPR029044">
    <property type="entry name" value="Nucleotide-diphossugar_trans"/>
</dbReference>
<keyword evidence="1" id="KW-0328">Glycosyltransferase</keyword>
<feature type="domain" description="Glycosyltransferase 2-like" evidence="3">
    <location>
        <begin position="4"/>
        <end position="172"/>
    </location>
</feature>
<dbReference type="SUPFAM" id="SSF53448">
    <property type="entry name" value="Nucleotide-diphospho-sugar transferases"/>
    <property type="match status" value="1"/>
</dbReference>
<name>A0A1I0Q0T1_9BACT</name>
<dbReference type="Gene3D" id="3.90.550.10">
    <property type="entry name" value="Spore Coat Polysaccharide Biosynthesis Protein SpsA, Chain A"/>
    <property type="match status" value="1"/>
</dbReference>
<dbReference type="Proteomes" id="UP000199373">
    <property type="component" value="Unassembled WGS sequence"/>
</dbReference>
<dbReference type="PANTHER" id="PTHR22916">
    <property type="entry name" value="GLYCOSYLTRANSFERASE"/>
    <property type="match status" value="1"/>
</dbReference>
<evidence type="ECO:0000313" key="4">
    <source>
        <dbReference type="EMBL" id="SEW20470.1"/>
    </source>
</evidence>
<organism evidence="4 5">
    <name type="scientific">Prevotella aff. ruminicola Tc2-24</name>
    <dbReference type="NCBI Taxonomy" id="81582"/>
    <lineage>
        <taxon>Bacteria</taxon>
        <taxon>Pseudomonadati</taxon>
        <taxon>Bacteroidota</taxon>
        <taxon>Bacteroidia</taxon>
        <taxon>Bacteroidales</taxon>
        <taxon>Prevotellaceae</taxon>
        <taxon>Prevotella</taxon>
    </lineage>
</organism>
<keyword evidence="2 4" id="KW-0808">Transferase</keyword>
<dbReference type="AlphaFoldDB" id="A0A1I0Q0T1"/>
<evidence type="ECO:0000259" key="3">
    <source>
        <dbReference type="Pfam" id="PF00535"/>
    </source>
</evidence>
<proteinExistence type="predicted"/>
<dbReference type="Pfam" id="PF00535">
    <property type="entry name" value="Glycos_transf_2"/>
    <property type="match status" value="1"/>
</dbReference>
<keyword evidence="5" id="KW-1185">Reference proteome</keyword>
<dbReference type="RefSeq" id="WP_091916453.1">
    <property type="nucleotide sequence ID" value="NZ_FOIQ01000005.1"/>
</dbReference>
<evidence type="ECO:0000313" key="5">
    <source>
        <dbReference type="Proteomes" id="UP000199373"/>
    </source>
</evidence>
<accession>A0A1I0Q0T1</accession>
<dbReference type="PANTHER" id="PTHR22916:SF51">
    <property type="entry name" value="GLYCOSYLTRANSFERASE EPSH-RELATED"/>
    <property type="match status" value="1"/>
</dbReference>
<dbReference type="CDD" id="cd00761">
    <property type="entry name" value="Glyco_tranf_GTA_type"/>
    <property type="match status" value="1"/>
</dbReference>
<evidence type="ECO:0000256" key="1">
    <source>
        <dbReference type="ARBA" id="ARBA00022676"/>
    </source>
</evidence>